<evidence type="ECO:0000256" key="6">
    <source>
        <dbReference type="ARBA" id="ARBA00022705"/>
    </source>
</evidence>
<evidence type="ECO:0000256" key="8">
    <source>
        <dbReference type="ARBA" id="ARBA00023125"/>
    </source>
</evidence>
<dbReference type="PANTHER" id="PTHR30478">
    <property type="entry name" value="DNA POLYMERASE III SUBUNIT BETA"/>
    <property type="match status" value="1"/>
</dbReference>
<evidence type="ECO:0000313" key="11">
    <source>
        <dbReference type="Proteomes" id="UP001596289"/>
    </source>
</evidence>
<comment type="similarity">
    <text evidence="2">Belongs to the beta sliding clamp family.</text>
</comment>
<evidence type="ECO:0000256" key="5">
    <source>
        <dbReference type="ARBA" id="ARBA00022695"/>
    </source>
</evidence>
<dbReference type="EMBL" id="JBHSSL010000042">
    <property type="protein sequence ID" value="MFC6170475.1"/>
    <property type="molecule type" value="Genomic_DNA"/>
</dbReference>
<keyword evidence="5" id="KW-0548">Nucleotidyltransferase</keyword>
<gene>
    <name evidence="10" type="ORF">ACFQGP_07785</name>
</gene>
<evidence type="ECO:0000256" key="3">
    <source>
        <dbReference type="ARBA" id="ARBA00022490"/>
    </source>
</evidence>
<evidence type="ECO:0000256" key="7">
    <source>
        <dbReference type="ARBA" id="ARBA00022932"/>
    </source>
</evidence>
<evidence type="ECO:0000256" key="1">
    <source>
        <dbReference type="ARBA" id="ARBA00004496"/>
    </source>
</evidence>
<dbReference type="InterPro" id="IPR046938">
    <property type="entry name" value="DNA_clamp_sf"/>
</dbReference>
<organism evidence="10 11">
    <name type="scientific">Loigolactobacillus jiayinensis</name>
    <dbReference type="NCBI Taxonomy" id="2486016"/>
    <lineage>
        <taxon>Bacteria</taxon>
        <taxon>Bacillati</taxon>
        <taxon>Bacillota</taxon>
        <taxon>Bacilli</taxon>
        <taxon>Lactobacillales</taxon>
        <taxon>Lactobacillaceae</taxon>
        <taxon>Loigolactobacillus</taxon>
    </lineage>
</organism>
<reference evidence="11" key="1">
    <citation type="journal article" date="2019" name="Int. J. Syst. Evol. Microbiol.">
        <title>The Global Catalogue of Microorganisms (GCM) 10K type strain sequencing project: providing services to taxonomists for standard genome sequencing and annotation.</title>
        <authorList>
            <consortium name="The Broad Institute Genomics Platform"/>
            <consortium name="The Broad Institute Genome Sequencing Center for Infectious Disease"/>
            <person name="Wu L."/>
            <person name="Ma J."/>
        </authorList>
    </citation>
    <scope>NUCLEOTIDE SEQUENCE [LARGE SCALE GENOMIC DNA]</scope>
    <source>
        <strain evidence="11">CCM 8904</strain>
    </source>
</reference>
<name>A0ABW1RC75_9LACO</name>
<evidence type="ECO:0000256" key="4">
    <source>
        <dbReference type="ARBA" id="ARBA00022679"/>
    </source>
</evidence>
<feature type="domain" description="DNA polymerase III beta sliding clamp C-terminal" evidence="9">
    <location>
        <begin position="75"/>
        <end position="195"/>
    </location>
</feature>
<keyword evidence="7" id="KW-0239">DNA-directed DNA polymerase</keyword>
<dbReference type="Gene3D" id="3.70.10.10">
    <property type="match status" value="1"/>
</dbReference>
<dbReference type="PANTHER" id="PTHR30478:SF0">
    <property type="entry name" value="BETA SLIDING CLAMP"/>
    <property type="match status" value="1"/>
</dbReference>
<keyword evidence="4" id="KW-0808">Transferase</keyword>
<evidence type="ECO:0000313" key="10">
    <source>
        <dbReference type="EMBL" id="MFC6170475.1"/>
    </source>
</evidence>
<dbReference type="RefSeq" id="WP_125552538.1">
    <property type="nucleotide sequence ID" value="NZ_JBHSSL010000042.1"/>
</dbReference>
<keyword evidence="11" id="KW-1185">Reference proteome</keyword>
<sequence>MQTSNKLGAAFKKAVSSVNSRPALQCLHFNEDGSVIATDSHVLLRIEDFHHLKQDFNLNLKTFGECDENYPDTSRIIPKSYQYQFHAKTSDLIDVLPIIKGMAKLKSANDPAVLKWENDNETLTIAGGENNLVTVHIPIVVQNRSSDPLEVSFNSEYMAQAIEFFTQALPTDEVIFNFNASLTPFSLTAQKATYLITPIRRF</sequence>
<proteinExistence type="inferred from homology"/>
<dbReference type="InterPro" id="IPR022635">
    <property type="entry name" value="DNA_polIII_beta_C"/>
</dbReference>
<comment type="subcellular location">
    <subcellularLocation>
        <location evidence="1">Cytoplasm</location>
    </subcellularLocation>
</comment>
<comment type="caution">
    <text evidence="10">The sequence shown here is derived from an EMBL/GenBank/DDBJ whole genome shotgun (WGS) entry which is preliminary data.</text>
</comment>
<keyword evidence="3" id="KW-0963">Cytoplasm</keyword>
<evidence type="ECO:0000259" key="9">
    <source>
        <dbReference type="Pfam" id="PF02768"/>
    </source>
</evidence>
<keyword evidence="8" id="KW-0238">DNA-binding</keyword>
<accession>A0ABW1RC75</accession>
<dbReference type="Pfam" id="PF02768">
    <property type="entry name" value="DNA_pol3_beta_3"/>
    <property type="match status" value="1"/>
</dbReference>
<dbReference type="InterPro" id="IPR001001">
    <property type="entry name" value="DNA_polIII_beta"/>
</dbReference>
<keyword evidence="6" id="KW-0235">DNA replication</keyword>
<dbReference type="Proteomes" id="UP001596289">
    <property type="component" value="Unassembled WGS sequence"/>
</dbReference>
<dbReference type="SUPFAM" id="SSF55979">
    <property type="entry name" value="DNA clamp"/>
    <property type="match status" value="1"/>
</dbReference>
<evidence type="ECO:0000256" key="2">
    <source>
        <dbReference type="ARBA" id="ARBA00010752"/>
    </source>
</evidence>
<protein>
    <recommendedName>
        <fullName evidence="9">DNA polymerase III beta sliding clamp C-terminal domain-containing protein</fullName>
    </recommendedName>
</protein>